<dbReference type="AlphaFoldDB" id="A0A1W2TAM3"/>
<dbReference type="SUPFAM" id="SSF54427">
    <property type="entry name" value="NTF2-like"/>
    <property type="match status" value="1"/>
</dbReference>
<dbReference type="OrthoDB" id="10264449at2759"/>
<gene>
    <name evidence="1" type="ORF">SAMD00023353_12900020</name>
</gene>
<protein>
    <recommendedName>
        <fullName evidence="3">SnoaL-like domain-containing protein</fullName>
    </recommendedName>
</protein>
<accession>A0A1W2TAM3</accession>
<evidence type="ECO:0000313" key="1">
    <source>
        <dbReference type="EMBL" id="GAP82418.1"/>
    </source>
</evidence>
<proteinExistence type="predicted"/>
<dbReference type="Proteomes" id="UP000054516">
    <property type="component" value="Unassembled WGS sequence"/>
</dbReference>
<reference evidence="1" key="1">
    <citation type="submission" date="2016-03" db="EMBL/GenBank/DDBJ databases">
        <title>Draft genome sequence of Rosellinia necatrix.</title>
        <authorList>
            <person name="Kanematsu S."/>
        </authorList>
    </citation>
    <scope>NUCLEOTIDE SEQUENCE [LARGE SCALE GENOMIC DNA]</scope>
    <source>
        <strain evidence="1">W97</strain>
    </source>
</reference>
<dbReference type="EMBL" id="DF977574">
    <property type="protein sequence ID" value="GAP82418.1"/>
    <property type="molecule type" value="Genomic_DNA"/>
</dbReference>
<organism evidence="1">
    <name type="scientific">Rosellinia necatrix</name>
    <name type="common">White root-rot fungus</name>
    <dbReference type="NCBI Taxonomy" id="77044"/>
    <lineage>
        <taxon>Eukaryota</taxon>
        <taxon>Fungi</taxon>
        <taxon>Dikarya</taxon>
        <taxon>Ascomycota</taxon>
        <taxon>Pezizomycotina</taxon>
        <taxon>Sordariomycetes</taxon>
        <taxon>Xylariomycetidae</taxon>
        <taxon>Xylariales</taxon>
        <taxon>Xylariaceae</taxon>
        <taxon>Rosellinia</taxon>
    </lineage>
</organism>
<dbReference type="InterPro" id="IPR032710">
    <property type="entry name" value="NTF2-like_dom_sf"/>
</dbReference>
<dbReference type="Gene3D" id="3.10.450.50">
    <property type="match status" value="1"/>
</dbReference>
<name>A0A1W2TAM3_ROSNE</name>
<evidence type="ECO:0000313" key="2">
    <source>
        <dbReference type="Proteomes" id="UP000054516"/>
    </source>
</evidence>
<keyword evidence="2" id="KW-1185">Reference proteome</keyword>
<sequence length="153" mass="16845">MAPSAEEITKIFNSRLPGGTPFLDTERKNPGSMLDIFTEDCKVSIMGQEFDLAHSTNGFASSKDFIVGRLTPTIFGSIDESKPMKSEIVRVIGGGADPCSAVEFKSTATSLKGKPWVHECMFLIRWTDDGKISEIKAYLDTLHLQNHFLDSAQ</sequence>
<evidence type="ECO:0008006" key="3">
    <source>
        <dbReference type="Google" id="ProtNLM"/>
    </source>
</evidence>
<dbReference type="STRING" id="77044.A0A1W2TAM3"/>